<evidence type="ECO:0000256" key="10">
    <source>
        <dbReference type="RuleBase" id="RU000512"/>
    </source>
</evidence>
<evidence type="ECO:0000256" key="1">
    <source>
        <dbReference type="ARBA" id="ARBA00002356"/>
    </source>
</evidence>
<dbReference type="SMART" id="SM00934">
    <property type="entry name" value="OMPdecase"/>
    <property type="match status" value="1"/>
</dbReference>
<dbReference type="SUPFAM" id="SSF51366">
    <property type="entry name" value="Ribulose-phoshate binding barrel"/>
    <property type="match status" value="1"/>
</dbReference>
<evidence type="ECO:0000256" key="9">
    <source>
        <dbReference type="PIRSR" id="PIRSR614732-2"/>
    </source>
</evidence>
<organism evidence="12 13">
    <name type="scientific">Candidatus Ghiorseimicrobium undicola</name>
    <dbReference type="NCBI Taxonomy" id="1974746"/>
    <lineage>
        <taxon>Bacteria</taxon>
        <taxon>Pseudomonadati</taxon>
        <taxon>Candidatus Omnitrophota</taxon>
        <taxon>Candidatus Ghiorseimicrobium</taxon>
    </lineage>
</organism>
<dbReference type="EMBL" id="PCWA01000097">
    <property type="protein sequence ID" value="PIQ88528.1"/>
    <property type="molecule type" value="Genomic_DNA"/>
</dbReference>
<dbReference type="InterPro" id="IPR014732">
    <property type="entry name" value="OMPdecase"/>
</dbReference>
<protein>
    <recommendedName>
        <fullName evidence="7">Orotidine 5'-phosphate decarboxylase</fullName>
        <ecNumber evidence="7">4.1.1.23</ecNumber>
    </recommendedName>
    <alternativeName>
        <fullName evidence="7">OMP decarboxylase</fullName>
        <shortName evidence="7">OMPDCase</shortName>
        <shortName evidence="7">OMPdecase</shortName>
    </alternativeName>
</protein>
<dbReference type="GO" id="GO:0006207">
    <property type="term" value="P:'de novo' pyrimidine nucleobase biosynthetic process"/>
    <property type="evidence" value="ECO:0007669"/>
    <property type="project" value="InterPro"/>
</dbReference>
<dbReference type="PANTHER" id="PTHR32119:SF2">
    <property type="entry name" value="OROTIDINE 5'-PHOSPHATE DECARBOXYLASE"/>
    <property type="match status" value="1"/>
</dbReference>
<dbReference type="InterPro" id="IPR013785">
    <property type="entry name" value="Aldolase_TIM"/>
</dbReference>
<dbReference type="PROSITE" id="PS00156">
    <property type="entry name" value="OMPDECASE"/>
    <property type="match status" value="1"/>
</dbReference>
<dbReference type="Pfam" id="PF00215">
    <property type="entry name" value="OMPdecase"/>
    <property type="match status" value="1"/>
</dbReference>
<comment type="pathway">
    <text evidence="2 7 10">Pyrimidine metabolism; UMP biosynthesis via de novo pathway; UMP from orotate: step 2/2.</text>
</comment>
<evidence type="ECO:0000256" key="7">
    <source>
        <dbReference type="HAMAP-Rule" id="MF_01200"/>
    </source>
</evidence>
<proteinExistence type="inferred from homology"/>
<comment type="similarity">
    <text evidence="7">Belongs to the OMP decarboxylase family. Type 1 subfamily.</text>
</comment>
<dbReference type="GO" id="GO:0044205">
    <property type="term" value="P:'de novo' UMP biosynthetic process"/>
    <property type="evidence" value="ECO:0007669"/>
    <property type="project" value="UniProtKB-UniRule"/>
</dbReference>
<accession>A0A2H0LVV4</accession>
<feature type="binding site" evidence="7 9">
    <location>
        <position position="123"/>
    </location>
    <ligand>
        <name>substrate</name>
    </ligand>
</feature>
<comment type="subunit">
    <text evidence="7">Homodimer.</text>
</comment>
<dbReference type="EC" id="4.1.1.23" evidence="7"/>
<feature type="binding site" evidence="7">
    <location>
        <begin position="59"/>
        <end position="68"/>
    </location>
    <ligand>
        <name>substrate</name>
    </ligand>
</feature>
<feature type="binding site" evidence="7 9">
    <location>
        <position position="205"/>
    </location>
    <ligand>
        <name>substrate</name>
    </ligand>
</feature>
<dbReference type="NCBIfam" id="TIGR01740">
    <property type="entry name" value="pyrF"/>
    <property type="match status" value="1"/>
</dbReference>
<dbReference type="AlphaFoldDB" id="A0A2H0LVV4"/>
<evidence type="ECO:0000256" key="5">
    <source>
        <dbReference type="ARBA" id="ARBA00023239"/>
    </source>
</evidence>
<evidence type="ECO:0000256" key="8">
    <source>
        <dbReference type="PIRSR" id="PIRSR614732-1"/>
    </source>
</evidence>
<reference evidence="12 13" key="1">
    <citation type="submission" date="2017-09" db="EMBL/GenBank/DDBJ databases">
        <title>Depth-based differentiation of microbial function through sediment-hosted aquifers and enrichment of novel symbionts in the deep terrestrial subsurface.</title>
        <authorList>
            <person name="Probst A.J."/>
            <person name="Ladd B."/>
            <person name="Jarett J.K."/>
            <person name="Geller-Mcgrath D.E."/>
            <person name="Sieber C.M."/>
            <person name="Emerson J.B."/>
            <person name="Anantharaman K."/>
            <person name="Thomas B.C."/>
            <person name="Malmstrom R."/>
            <person name="Stieglmeier M."/>
            <person name="Klingl A."/>
            <person name="Woyke T."/>
            <person name="Ryan C.M."/>
            <person name="Banfield J.F."/>
        </authorList>
    </citation>
    <scope>NUCLEOTIDE SEQUENCE [LARGE SCALE GENOMIC DNA]</scope>
    <source>
        <strain evidence="12">CG11_big_fil_rev_8_21_14_0_20_42_13</strain>
    </source>
</reference>
<gene>
    <name evidence="7" type="primary">pyrF</name>
    <name evidence="12" type="ORF">COV72_07825</name>
</gene>
<dbReference type="InterPro" id="IPR018089">
    <property type="entry name" value="OMPdecase_AS"/>
</dbReference>
<feature type="binding site" evidence="7 9">
    <location>
        <position position="176"/>
    </location>
    <ligand>
        <name>substrate</name>
    </ligand>
</feature>
<feature type="active site" description="For OMPdecase activity" evidence="8">
    <location>
        <position position="59"/>
    </location>
</feature>
<comment type="function">
    <text evidence="1 7">Catalyzes the decarboxylation of orotidine 5'-monophosphate (OMP) to uridine 5'-monophosphate (UMP).</text>
</comment>
<dbReference type="InterPro" id="IPR011060">
    <property type="entry name" value="RibuloseP-bd_barrel"/>
</dbReference>
<feature type="binding site" evidence="7 9">
    <location>
        <position position="32"/>
    </location>
    <ligand>
        <name>substrate</name>
    </ligand>
</feature>
<dbReference type="GO" id="GO:0004590">
    <property type="term" value="F:orotidine-5'-phosphate decarboxylase activity"/>
    <property type="evidence" value="ECO:0007669"/>
    <property type="project" value="UniProtKB-UniRule"/>
</dbReference>
<comment type="catalytic activity">
    <reaction evidence="6 7 10">
        <text>orotidine 5'-phosphate + H(+) = UMP + CO2</text>
        <dbReference type="Rhea" id="RHEA:11596"/>
        <dbReference type="ChEBI" id="CHEBI:15378"/>
        <dbReference type="ChEBI" id="CHEBI:16526"/>
        <dbReference type="ChEBI" id="CHEBI:57538"/>
        <dbReference type="ChEBI" id="CHEBI:57865"/>
        <dbReference type="EC" id="4.1.1.23"/>
    </reaction>
</comment>
<dbReference type="UniPathway" id="UPA00070">
    <property type="reaction ID" value="UER00120"/>
</dbReference>
<evidence type="ECO:0000313" key="13">
    <source>
        <dbReference type="Proteomes" id="UP000229641"/>
    </source>
</evidence>
<dbReference type="Proteomes" id="UP000229641">
    <property type="component" value="Unassembled WGS sequence"/>
</dbReference>
<dbReference type="GO" id="GO:0005829">
    <property type="term" value="C:cytosol"/>
    <property type="evidence" value="ECO:0007669"/>
    <property type="project" value="TreeGrafter"/>
</dbReference>
<feature type="active site" description="For OMPdecase activity" evidence="8">
    <location>
        <position position="64"/>
    </location>
</feature>
<feature type="active site" description="Proton donor" evidence="7">
    <location>
        <position position="61"/>
    </location>
</feature>
<feature type="binding site" evidence="7 9">
    <location>
        <position position="185"/>
    </location>
    <ligand>
        <name>substrate</name>
    </ligand>
</feature>
<feature type="domain" description="Orotidine 5'-phosphate decarboxylase" evidence="11">
    <location>
        <begin position="4"/>
        <end position="221"/>
    </location>
</feature>
<keyword evidence="4 7" id="KW-0665">Pyrimidine biosynthesis</keyword>
<dbReference type="NCBIfam" id="NF001273">
    <property type="entry name" value="PRK00230.1"/>
    <property type="match status" value="1"/>
</dbReference>
<feature type="active site" description="For OMPdecase activity" evidence="8">
    <location>
        <position position="61"/>
    </location>
</feature>
<dbReference type="Gene3D" id="3.20.20.70">
    <property type="entry name" value="Aldolase class I"/>
    <property type="match status" value="1"/>
</dbReference>
<keyword evidence="5 7" id="KW-0456">Lyase</keyword>
<feature type="binding site" evidence="7 9">
    <location>
        <position position="10"/>
    </location>
    <ligand>
        <name>substrate</name>
    </ligand>
</feature>
<evidence type="ECO:0000256" key="2">
    <source>
        <dbReference type="ARBA" id="ARBA00004861"/>
    </source>
</evidence>
<dbReference type="InterPro" id="IPR001754">
    <property type="entry name" value="OMPdeCOase_dom"/>
</dbReference>
<dbReference type="CDD" id="cd04725">
    <property type="entry name" value="OMP_decarboxylase_like"/>
    <property type="match status" value="1"/>
</dbReference>
<evidence type="ECO:0000256" key="6">
    <source>
        <dbReference type="ARBA" id="ARBA00049157"/>
    </source>
</evidence>
<evidence type="ECO:0000259" key="11">
    <source>
        <dbReference type="SMART" id="SM00934"/>
    </source>
</evidence>
<evidence type="ECO:0000256" key="3">
    <source>
        <dbReference type="ARBA" id="ARBA00022793"/>
    </source>
</evidence>
<keyword evidence="3 7" id="KW-0210">Decarboxylase</keyword>
<comment type="caution">
    <text evidence="12">The sequence shown here is derived from an EMBL/GenBank/DDBJ whole genome shotgun (WGS) entry which is preliminary data.</text>
</comment>
<feature type="binding site" evidence="7 9">
    <location>
        <position position="206"/>
    </location>
    <ligand>
        <name>substrate</name>
    </ligand>
</feature>
<sequence length="226" mass="24762">MTAKLIVALDVDNLRKAEEIVDLLYPQVKFFKIGSQLFTLYGPEAVRVIKEKGADIFLDLKFHDIPNTVANASRAAARLGVFMFNVHAQGGVTMMQRAKEAACLEADKLGLRRPLIIAVTVLTSRQQDSTIKPLVISFTEDVRAAGLDGVVASANEAQIIRDNFGKDLIIVTPGIRLIKAGIDDQKRVATPEEAVKSGADYVVVGRPVLESPNQKETIKDILRLLR</sequence>
<dbReference type="PANTHER" id="PTHR32119">
    <property type="entry name" value="OROTIDINE 5'-PHOSPHATE DECARBOXYLASE"/>
    <property type="match status" value="1"/>
</dbReference>
<dbReference type="InterPro" id="IPR047596">
    <property type="entry name" value="OMPdecase_bac"/>
</dbReference>
<name>A0A2H0LVV4_9BACT</name>
<dbReference type="HAMAP" id="MF_01200_B">
    <property type="entry name" value="OMPdecase_type1_B"/>
    <property type="match status" value="1"/>
</dbReference>
<evidence type="ECO:0000313" key="12">
    <source>
        <dbReference type="EMBL" id="PIQ88528.1"/>
    </source>
</evidence>
<evidence type="ECO:0000256" key="4">
    <source>
        <dbReference type="ARBA" id="ARBA00022975"/>
    </source>
</evidence>